<evidence type="ECO:0000313" key="1">
    <source>
        <dbReference type="EMBL" id="GAA0159119.1"/>
    </source>
</evidence>
<organism evidence="1 2">
    <name type="scientific">Lithospermum erythrorhizon</name>
    <name type="common">Purple gromwell</name>
    <name type="synonym">Lithospermum officinale var. erythrorhizon</name>
    <dbReference type="NCBI Taxonomy" id="34254"/>
    <lineage>
        <taxon>Eukaryota</taxon>
        <taxon>Viridiplantae</taxon>
        <taxon>Streptophyta</taxon>
        <taxon>Embryophyta</taxon>
        <taxon>Tracheophyta</taxon>
        <taxon>Spermatophyta</taxon>
        <taxon>Magnoliopsida</taxon>
        <taxon>eudicotyledons</taxon>
        <taxon>Gunneridae</taxon>
        <taxon>Pentapetalae</taxon>
        <taxon>asterids</taxon>
        <taxon>lamiids</taxon>
        <taxon>Boraginales</taxon>
        <taxon>Boraginaceae</taxon>
        <taxon>Boraginoideae</taxon>
        <taxon>Lithospermeae</taxon>
        <taxon>Lithospermum</taxon>
    </lineage>
</organism>
<reference evidence="1 2" key="1">
    <citation type="submission" date="2024-01" db="EMBL/GenBank/DDBJ databases">
        <title>The complete chloroplast genome sequence of Lithospermum erythrorhizon: insights into the phylogenetic relationship among Boraginaceae species and the maternal lineages of purple gromwells.</title>
        <authorList>
            <person name="Okada T."/>
            <person name="Watanabe K."/>
        </authorList>
    </citation>
    <scope>NUCLEOTIDE SEQUENCE [LARGE SCALE GENOMIC DNA]</scope>
</reference>
<dbReference type="Proteomes" id="UP001454036">
    <property type="component" value="Unassembled WGS sequence"/>
</dbReference>
<comment type="caution">
    <text evidence="1">The sequence shown here is derived from an EMBL/GenBank/DDBJ whole genome shotgun (WGS) entry which is preliminary data.</text>
</comment>
<dbReference type="AlphaFoldDB" id="A0AAV3Q4Y4"/>
<evidence type="ECO:0000313" key="2">
    <source>
        <dbReference type="Proteomes" id="UP001454036"/>
    </source>
</evidence>
<dbReference type="EMBL" id="BAABME010003524">
    <property type="protein sequence ID" value="GAA0159119.1"/>
    <property type="molecule type" value="Genomic_DNA"/>
</dbReference>
<evidence type="ECO:0008006" key="3">
    <source>
        <dbReference type="Google" id="ProtNLM"/>
    </source>
</evidence>
<name>A0AAV3Q4Y4_LITER</name>
<proteinExistence type="predicted"/>
<gene>
    <name evidence="1" type="ORF">LIER_15974</name>
</gene>
<accession>A0AAV3Q4Y4</accession>
<protein>
    <recommendedName>
        <fullName evidence="3">Gag-pol polyprotein</fullName>
    </recommendedName>
</protein>
<sequence length="87" mass="9901">MIAFLKSMDIRTWKAIRTGWTEPTVTNDNVTTVKPEDDWTGEEQELALGNDKALNAIFNTVDFNVFNLINSCTVEKVAWDTLQTAYE</sequence>
<keyword evidence="2" id="KW-1185">Reference proteome</keyword>